<evidence type="ECO:0000256" key="1">
    <source>
        <dbReference type="SAM" id="Phobius"/>
    </source>
</evidence>
<evidence type="ECO:0000313" key="2">
    <source>
        <dbReference type="EMBL" id="HGS21977.1"/>
    </source>
</evidence>
<dbReference type="AlphaFoldDB" id="A0A7C4KJF9"/>
<protein>
    <submittedName>
        <fullName evidence="2">DUF4340 domain-containing protein</fullName>
    </submittedName>
</protein>
<keyword evidence="1" id="KW-0472">Membrane</keyword>
<comment type="caution">
    <text evidence="2">The sequence shown here is derived from an EMBL/GenBank/DDBJ whole genome shotgun (WGS) entry which is preliminary data.</text>
</comment>
<keyword evidence="1" id="KW-0812">Transmembrane</keyword>
<organism evidence="2">
    <name type="scientific">Anaerolinea thermolimosa</name>
    <dbReference type="NCBI Taxonomy" id="229919"/>
    <lineage>
        <taxon>Bacteria</taxon>
        <taxon>Bacillati</taxon>
        <taxon>Chloroflexota</taxon>
        <taxon>Anaerolineae</taxon>
        <taxon>Anaerolineales</taxon>
        <taxon>Anaerolineaceae</taxon>
        <taxon>Anaerolinea</taxon>
    </lineage>
</organism>
<proteinExistence type="predicted"/>
<name>A0A7C4KJF9_9CHLR</name>
<dbReference type="EMBL" id="DSYK01000437">
    <property type="protein sequence ID" value="HGS21977.1"/>
    <property type="molecule type" value="Genomic_DNA"/>
</dbReference>
<feature type="transmembrane region" description="Helical" evidence="1">
    <location>
        <begin position="7"/>
        <end position="24"/>
    </location>
</feature>
<reference evidence="2" key="1">
    <citation type="journal article" date="2020" name="mSystems">
        <title>Genome- and Community-Level Interaction Insights into Carbon Utilization and Element Cycling Functions of Hydrothermarchaeota in Hydrothermal Sediment.</title>
        <authorList>
            <person name="Zhou Z."/>
            <person name="Liu Y."/>
            <person name="Xu W."/>
            <person name="Pan J."/>
            <person name="Luo Z.H."/>
            <person name="Li M."/>
        </authorList>
    </citation>
    <scope>NUCLEOTIDE SEQUENCE [LARGE SCALE GENOMIC DNA]</scope>
    <source>
        <strain evidence="2">SpSt-573</strain>
    </source>
</reference>
<gene>
    <name evidence="2" type="ORF">ENT37_08920</name>
</gene>
<keyword evidence="1" id="KW-1133">Transmembrane helix</keyword>
<accession>A0A7C4KJF9</accession>
<sequence>MIRRSTWIVYIVFLLVSAVGLYLMKAPSSPLAAISAQTPTPTATPRLIEGVTSSQVSKIELLQADTAPETLVRQADNEWINQKDGNTVDAGTVEQLLSELLATRVLTTLPADYALDALQLEKPQKTLLLTLEDGTKIQLSIGGLTPTGNGYYVRVGQNSPSVVSKYAIDSALTQFDEARKPTPTPTLAGTPTP</sequence>